<evidence type="ECO:0000313" key="15">
    <source>
        <dbReference type="EMBL" id="SHK55681.1"/>
    </source>
</evidence>
<evidence type="ECO:0000256" key="4">
    <source>
        <dbReference type="ARBA" id="ARBA00011233"/>
    </source>
</evidence>
<dbReference type="GO" id="GO:0008948">
    <property type="term" value="F:oxaloacetate decarboxylase activity"/>
    <property type="evidence" value="ECO:0007669"/>
    <property type="project" value="UniProtKB-EC"/>
</dbReference>
<feature type="binding site" evidence="13">
    <location>
        <position position="148"/>
    </location>
    <ligand>
        <name>Mg(2+)</name>
        <dbReference type="ChEBI" id="CHEBI:18420"/>
    </ligand>
</feature>
<dbReference type="GO" id="GO:0046872">
    <property type="term" value="F:metal ion binding"/>
    <property type="evidence" value="ECO:0007669"/>
    <property type="project" value="UniProtKB-KW"/>
</dbReference>
<keyword evidence="16" id="KW-1185">Reference proteome</keyword>
<evidence type="ECO:0000256" key="9">
    <source>
        <dbReference type="ARBA" id="ARBA00029596"/>
    </source>
</evidence>
<evidence type="ECO:0000256" key="1">
    <source>
        <dbReference type="ARBA" id="ARBA00001342"/>
    </source>
</evidence>
<evidence type="ECO:0000256" key="13">
    <source>
        <dbReference type="PIRSR" id="PIRSR605493-1"/>
    </source>
</evidence>
<dbReference type="InterPro" id="IPR005493">
    <property type="entry name" value="RraA/RraA-like"/>
</dbReference>
<evidence type="ECO:0000256" key="10">
    <source>
        <dbReference type="ARBA" id="ARBA00030169"/>
    </source>
</evidence>
<dbReference type="Gene3D" id="3.50.30.40">
    <property type="entry name" value="Ribonuclease E inhibitor RraA/RraA-like"/>
    <property type="match status" value="1"/>
</dbReference>
<dbReference type="Pfam" id="PF03737">
    <property type="entry name" value="RraA-like"/>
    <property type="match status" value="1"/>
</dbReference>
<evidence type="ECO:0000256" key="12">
    <source>
        <dbReference type="ARBA" id="ARBA00047973"/>
    </source>
</evidence>
<dbReference type="InterPro" id="IPR036704">
    <property type="entry name" value="RraA/RraA-like_sf"/>
</dbReference>
<reference evidence="15 16" key="1">
    <citation type="submission" date="2016-11" db="EMBL/GenBank/DDBJ databases">
        <authorList>
            <person name="Jaros S."/>
            <person name="Januszkiewicz K."/>
            <person name="Wedrychowicz H."/>
        </authorList>
    </citation>
    <scope>NUCLEOTIDE SEQUENCE [LARGE SCALE GENOMIC DNA]</scope>
    <source>
        <strain evidence="15 16">DSM 43832</strain>
    </source>
</reference>
<sequence>MAVGTDVSDATTRAGNGKKAPTSAAVHPGPGFRIREDFPRLPDETVRAFREFTTTDISDLLNRLYAVDSEIRYLSGPDETISGLACTVRAYPGDNLMVHKSLDIAKPGDIVVVTANGAKSYAVLGDMISRKAKHRGIGGYVVDGLVRDLPDIQELGMPVYARGTTPVGPLHRGPGEINYPIACGGVVVNPGDIVVADRAGVVIVPQGFADELLLRLRRYVDGNAEYLEAVRRGEFSNEWVDKQLRESNCPIEPGVDPGVAAIAAPDAAVPE</sequence>
<comment type="catalytic activity">
    <reaction evidence="12">
        <text>oxaloacetate + H(+) = pyruvate + CO2</text>
        <dbReference type="Rhea" id="RHEA:15641"/>
        <dbReference type="ChEBI" id="CHEBI:15361"/>
        <dbReference type="ChEBI" id="CHEBI:15378"/>
        <dbReference type="ChEBI" id="CHEBI:16452"/>
        <dbReference type="ChEBI" id="CHEBI:16526"/>
        <dbReference type="EC" id="4.1.1.112"/>
    </reaction>
</comment>
<dbReference type="Proteomes" id="UP000184363">
    <property type="component" value="Unassembled WGS sequence"/>
</dbReference>
<dbReference type="EC" id="4.1.1.112" evidence="6"/>
<evidence type="ECO:0000256" key="3">
    <source>
        <dbReference type="ARBA" id="ARBA00008621"/>
    </source>
</evidence>
<dbReference type="AlphaFoldDB" id="A0A1M6TFE7"/>
<dbReference type="GO" id="GO:0047443">
    <property type="term" value="F:4-hydroxy-4-methyl-2-oxoglutarate aldolase activity"/>
    <property type="evidence" value="ECO:0007669"/>
    <property type="project" value="UniProtKB-EC"/>
</dbReference>
<comment type="cofactor">
    <cofactor evidence="13">
        <name>Mg(2+)</name>
        <dbReference type="ChEBI" id="CHEBI:18420"/>
    </cofactor>
</comment>
<evidence type="ECO:0000313" key="16">
    <source>
        <dbReference type="Proteomes" id="UP000184363"/>
    </source>
</evidence>
<dbReference type="RefSeq" id="WP_084754818.1">
    <property type="nucleotide sequence ID" value="NZ_CALGVN010000008.1"/>
</dbReference>
<comment type="cofactor">
    <cofactor evidence="2">
        <name>a divalent metal cation</name>
        <dbReference type="ChEBI" id="CHEBI:60240"/>
    </cofactor>
</comment>
<feature type="binding site" evidence="13">
    <location>
        <position position="147"/>
    </location>
    <ligand>
        <name>substrate</name>
    </ligand>
</feature>
<comment type="similarity">
    <text evidence="3">Belongs to the class II aldolase/RraA-like family.</text>
</comment>
<comment type="subunit">
    <text evidence="4">Homotrimer.</text>
</comment>
<organism evidence="15 16">
    <name type="scientific">Pseudonocardia thermophila</name>
    <dbReference type="NCBI Taxonomy" id="1848"/>
    <lineage>
        <taxon>Bacteria</taxon>
        <taxon>Bacillati</taxon>
        <taxon>Actinomycetota</taxon>
        <taxon>Actinomycetes</taxon>
        <taxon>Pseudonocardiales</taxon>
        <taxon>Pseudonocardiaceae</taxon>
        <taxon>Pseudonocardia</taxon>
    </lineage>
</organism>
<dbReference type="CDD" id="cd16841">
    <property type="entry name" value="RraA_family"/>
    <property type="match status" value="1"/>
</dbReference>
<dbReference type="OrthoDB" id="943692at2"/>
<accession>A0A1M6TFE7</accession>
<evidence type="ECO:0000256" key="6">
    <source>
        <dbReference type="ARBA" id="ARBA00012947"/>
    </source>
</evidence>
<evidence type="ECO:0000256" key="2">
    <source>
        <dbReference type="ARBA" id="ARBA00001968"/>
    </source>
</evidence>
<evidence type="ECO:0000256" key="7">
    <source>
        <dbReference type="ARBA" id="ARBA00016549"/>
    </source>
</evidence>
<evidence type="ECO:0000256" key="8">
    <source>
        <dbReference type="ARBA" id="ARBA00025046"/>
    </source>
</evidence>
<comment type="catalytic activity">
    <reaction evidence="1">
        <text>4-hydroxy-4-methyl-2-oxoglutarate = 2 pyruvate</text>
        <dbReference type="Rhea" id="RHEA:22748"/>
        <dbReference type="ChEBI" id="CHEBI:15361"/>
        <dbReference type="ChEBI" id="CHEBI:58276"/>
        <dbReference type="EC" id="4.1.3.17"/>
    </reaction>
</comment>
<dbReference type="PANTHER" id="PTHR33254">
    <property type="entry name" value="4-HYDROXY-4-METHYL-2-OXOGLUTARATE ALDOLASE 3-RELATED"/>
    <property type="match status" value="1"/>
</dbReference>
<comment type="function">
    <text evidence="8">Catalyzes the aldol cleavage of 4-hydroxy-4-methyl-2-oxoglutarate (HMG) into 2 molecules of pyruvate. Also contains a secondary oxaloacetate (OAA) decarboxylase activity due to the common pyruvate enolate transition state formed following C-C bond cleavage in the retro-aldol and decarboxylation reactions.</text>
</comment>
<feature type="binding site" evidence="13">
    <location>
        <begin position="125"/>
        <end position="128"/>
    </location>
    <ligand>
        <name>substrate</name>
    </ligand>
</feature>
<dbReference type="EC" id="4.1.3.17" evidence="5"/>
<dbReference type="EMBL" id="FRAP01000008">
    <property type="protein sequence ID" value="SHK55681.1"/>
    <property type="molecule type" value="Genomic_DNA"/>
</dbReference>
<proteinExistence type="inferred from homology"/>
<name>A0A1M6TFE7_PSETH</name>
<dbReference type="SUPFAM" id="SSF89562">
    <property type="entry name" value="RraA-like"/>
    <property type="match status" value="1"/>
</dbReference>
<evidence type="ECO:0000256" key="14">
    <source>
        <dbReference type="SAM" id="MobiDB-lite"/>
    </source>
</evidence>
<evidence type="ECO:0000256" key="5">
    <source>
        <dbReference type="ARBA" id="ARBA00012213"/>
    </source>
</evidence>
<dbReference type="PANTHER" id="PTHR33254:SF4">
    <property type="entry name" value="4-HYDROXY-4-METHYL-2-OXOGLUTARATE ALDOLASE 3-RELATED"/>
    <property type="match status" value="1"/>
</dbReference>
<dbReference type="STRING" id="1848.SAMN05443637_1089"/>
<keyword evidence="13" id="KW-0460">Magnesium</keyword>
<feature type="region of interest" description="Disordered" evidence="14">
    <location>
        <begin position="1"/>
        <end position="29"/>
    </location>
</feature>
<evidence type="ECO:0000256" key="11">
    <source>
        <dbReference type="ARBA" id="ARBA00032305"/>
    </source>
</evidence>
<protein>
    <recommendedName>
        <fullName evidence="7">Putative 4-hydroxy-4-methyl-2-oxoglutarate aldolase</fullName>
        <ecNumber evidence="6">4.1.1.112</ecNumber>
        <ecNumber evidence="5">4.1.3.17</ecNumber>
    </recommendedName>
    <alternativeName>
        <fullName evidence="11">Oxaloacetate decarboxylase</fullName>
    </alternativeName>
    <alternativeName>
        <fullName evidence="9">Regulator of ribonuclease activity homolog</fullName>
    </alternativeName>
    <alternativeName>
        <fullName evidence="10">RraA-like protein</fullName>
    </alternativeName>
</protein>
<gene>
    <name evidence="15" type="ORF">SAMN05443637_1089</name>
</gene>
<keyword evidence="13" id="KW-0479">Metal-binding</keyword>